<dbReference type="Proteomes" id="UP000179113">
    <property type="component" value="Unassembled WGS sequence"/>
</dbReference>
<evidence type="ECO:0000256" key="2">
    <source>
        <dbReference type="ARBA" id="ARBA00012814"/>
    </source>
</evidence>
<feature type="domain" description="B5" evidence="10">
    <location>
        <begin position="293"/>
        <end position="369"/>
    </location>
</feature>
<dbReference type="SUPFAM" id="SSF46955">
    <property type="entry name" value="Putative DNA-binding domain"/>
    <property type="match status" value="2"/>
</dbReference>
<comment type="cofactor">
    <cofactor evidence="1">
        <name>Mg(2+)</name>
        <dbReference type="ChEBI" id="CHEBI:18420"/>
    </cofactor>
</comment>
<dbReference type="PROSITE" id="PS51483">
    <property type="entry name" value="B5"/>
    <property type="match status" value="1"/>
</dbReference>
<dbReference type="InterPro" id="IPR020825">
    <property type="entry name" value="Phe-tRNA_synthase-like_B3/B4"/>
</dbReference>
<gene>
    <name evidence="11" type="ORF">A2415_02040</name>
</gene>
<organism evidence="11 12">
    <name type="scientific">candidate division WWE3 bacterium RIFOXYC1_FULL_39_7</name>
    <dbReference type="NCBI Taxonomy" id="1802643"/>
    <lineage>
        <taxon>Bacteria</taxon>
        <taxon>Katanobacteria</taxon>
    </lineage>
</organism>
<dbReference type="EMBL" id="MEWA01000033">
    <property type="protein sequence ID" value="OGC68712.1"/>
    <property type="molecule type" value="Genomic_DNA"/>
</dbReference>
<dbReference type="PANTHER" id="PTHR10947">
    <property type="entry name" value="PHENYLALANYL-TRNA SYNTHETASE BETA CHAIN AND LEUCINE-RICH REPEAT-CONTAINING PROTEIN 47"/>
    <property type="match status" value="1"/>
</dbReference>
<proteinExistence type="predicted"/>
<evidence type="ECO:0000256" key="1">
    <source>
        <dbReference type="ARBA" id="ARBA00001946"/>
    </source>
</evidence>
<dbReference type="Gene3D" id="3.30.56.10">
    <property type="match status" value="2"/>
</dbReference>
<dbReference type="AlphaFoldDB" id="A0A1F4WH28"/>
<dbReference type="Pfam" id="PF03483">
    <property type="entry name" value="B3_4"/>
    <property type="match status" value="1"/>
</dbReference>
<evidence type="ECO:0000256" key="9">
    <source>
        <dbReference type="ARBA" id="ARBA00023146"/>
    </source>
</evidence>
<accession>A0A1F4WH28</accession>
<dbReference type="InterPro" id="IPR045864">
    <property type="entry name" value="aa-tRNA-synth_II/BPL/LPL"/>
</dbReference>
<protein>
    <recommendedName>
        <fullName evidence="2">phenylalanine--tRNA ligase</fullName>
        <ecNumber evidence="2">6.1.1.20</ecNumber>
    </recommendedName>
</protein>
<dbReference type="InterPro" id="IPR005146">
    <property type="entry name" value="B3/B4_tRNA-bd"/>
</dbReference>
<dbReference type="Gene3D" id="3.50.40.10">
    <property type="entry name" value="Phenylalanyl-trna Synthetase, Chain B, domain 3"/>
    <property type="match status" value="1"/>
</dbReference>
<keyword evidence="4" id="KW-0479">Metal-binding</keyword>
<dbReference type="InterPro" id="IPR041616">
    <property type="entry name" value="PheRS_beta_core"/>
</dbReference>
<dbReference type="GO" id="GO:0003723">
    <property type="term" value="F:RNA binding"/>
    <property type="evidence" value="ECO:0007669"/>
    <property type="project" value="InterPro"/>
</dbReference>
<evidence type="ECO:0000256" key="6">
    <source>
        <dbReference type="ARBA" id="ARBA00022840"/>
    </source>
</evidence>
<keyword evidence="9" id="KW-0030">Aminoacyl-tRNA synthetase</keyword>
<dbReference type="GO" id="GO:0009328">
    <property type="term" value="C:phenylalanine-tRNA ligase complex"/>
    <property type="evidence" value="ECO:0007669"/>
    <property type="project" value="TreeGrafter"/>
</dbReference>
<dbReference type="SUPFAM" id="SSF56037">
    <property type="entry name" value="PheT/TilS domain"/>
    <property type="match status" value="1"/>
</dbReference>
<evidence type="ECO:0000256" key="8">
    <source>
        <dbReference type="ARBA" id="ARBA00022917"/>
    </source>
</evidence>
<keyword evidence="8" id="KW-0648">Protein biosynthesis</keyword>
<dbReference type="InterPro" id="IPR005147">
    <property type="entry name" value="tRNA_synthase_B5-dom"/>
</dbReference>
<dbReference type="EC" id="6.1.1.20" evidence="2"/>
<dbReference type="GO" id="GO:0004826">
    <property type="term" value="F:phenylalanine-tRNA ligase activity"/>
    <property type="evidence" value="ECO:0007669"/>
    <property type="project" value="UniProtKB-EC"/>
</dbReference>
<evidence type="ECO:0000259" key="10">
    <source>
        <dbReference type="PROSITE" id="PS51483"/>
    </source>
</evidence>
<evidence type="ECO:0000256" key="7">
    <source>
        <dbReference type="ARBA" id="ARBA00022842"/>
    </source>
</evidence>
<name>A0A1F4WH28_UNCKA</name>
<dbReference type="InterPro" id="IPR045060">
    <property type="entry name" value="Phe-tRNA-ligase_IIc_bsu"/>
</dbReference>
<evidence type="ECO:0000256" key="5">
    <source>
        <dbReference type="ARBA" id="ARBA00022741"/>
    </source>
</evidence>
<evidence type="ECO:0000256" key="4">
    <source>
        <dbReference type="ARBA" id="ARBA00022723"/>
    </source>
</evidence>
<dbReference type="SUPFAM" id="SSF55681">
    <property type="entry name" value="Class II aaRS and biotin synthetases"/>
    <property type="match status" value="1"/>
</dbReference>
<keyword evidence="7" id="KW-0460">Magnesium</keyword>
<dbReference type="Pfam" id="PF17759">
    <property type="entry name" value="tRNA_synthFbeta"/>
    <property type="match status" value="1"/>
</dbReference>
<dbReference type="Gene3D" id="3.30.930.10">
    <property type="entry name" value="Bira Bifunctional Protein, Domain 2"/>
    <property type="match status" value="1"/>
</dbReference>
<dbReference type="GO" id="GO:0005524">
    <property type="term" value="F:ATP binding"/>
    <property type="evidence" value="ECO:0007669"/>
    <property type="project" value="UniProtKB-KW"/>
</dbReference>
<comment type="caution">
    <text evidence="11">The sequence shown here is derived from an EMBL/GenBank/DDBJ whole genome shotgun (WGS) entry which is preliminary data.</text>
</comment>
<sequence length="655" mass="74281">MKIPVEWLKEYIDLDKTPAEIAKSFTTIGLMLDKPIIKYSKGNFSTEVLDLEHRMDRADWLSILGCSRDLAAFEKTTFKMPEIYSGDIKKPSKEQIVDIKVECPDLVNRFNTRTFKKIKVGRSPDWLKNRLESYGISSINNIVDITNYVMVETGQPMHAQDLSKFQKREILIRKAIKGEKITTLLGETIELTEEYFVLTQNGMPIVLGGIVGGKDTAVDEHTAEIVLDAGNYNQVNIRKSSRRAKIQNETVLRYDKFLHPKLTEIAIERATKLILELAGGEVYENVDWYPKETPERIMNLRFARIKTLSGMDIPLKEVESILSALGYVTAGSSKESMSVTVPYFRTDVEVEDDIVADVLRIHDYNNIPTVHLDIAPPKDITPEIYLVEEQLRDICKNLGFHEHITDPLVEPDPKNDKQIKLENAISQEKSALRTEMYTSLAKVAESYTKNKIKTSYLFELGKTYEKQGSGNDFADYNESRVLQVLIGGDELTAKEKAKTTKRVLASIMRDFGITPYAIDVTGDMNIVMHENVVLGEIKYDSFFLYTEALKNAKGIPNRIQSEYKQTKTEDISVVMPKTTPVGPVFWKIKEIDEKIGSITCIPEELDTIIGEKNKNVLFKINYSGDNFAETREKIIVLINSLGMSVRELSSIANDL</sequence>
<reference evidence="11 12" key="1">
    <citation type="journal article" date="2016" name="Nat. Commun.">
        <title>Thousands of microbial genomes shed light on interconnected biogeochemical processes in an aquifer system.</title>
        <authorList>
            <person name="Anantharaman K."/>
            <person name="Brown C.T."/>
            <person name="Hug L.A."/>
            <person name="Sharon I."/>
            <person name="Castelle C.J."/>
            <person name="Probst A.J."/>
            <person name="Thomas B.C."/>
            <person name="Singh A."/>
            <person name="Wilkins M.J."/>
            <person name="Karaoz U."/>
            <person name="Brodie E.L."/>
            <person name="Williams K.H."/>
            <person name="Hubbard S.S."/>
            <person name="Banfield J.F."/>
        </authorList>
    </citation>
    <scope>NUCLEOTIDE SEQUENCE [LARGE SCALE GENOMIC DNA]</scope>
</reference>
<dbReference type="SMART" id="SM00874">
    <property type="entry name" value="B5"/>
    <property type="match status" value="1"/>
</dbReference>
<evidence type="ECO:0000256" key="3">
    <source>
        <dbReference type="ARBA" id="ARBA00022598"/>
    </source>
</evidence>
<keyword evidence="5" id="KW-0547">Nucleotide-binding</keyword>
<dbReference type="GO" id="GO:0006432">
    <property type="term" value="P:phenylalanyl-tRNA aminoacylation"/>
    <property type="evidence" value="ECO:0007669"/>
    <property type="project" value="InterPro"/>
</dbReference>
<dbReference type="Pfam" id="PF03484">
    <property type="entry name" value="B5"/>
    <property type="match status" value="1"/>
</dbReference>
<keyword evidence="3" id="KW-0436">Ligase</keyword>
<evidence type="ECO:0000313" key="12">
    <source>
        <dbReference type="Proteomes" id="UP000179113"/>
    </source>
</evidence>
<dbReference type="GO" id="GO:0000287">
    <property type="term" value="F:magnesium ion binding"/>
    <property type="evidence" value="ECO:0007669"/>
    <property type="project" value="InterPro"/>
</dbReference>
<dbReference type="PANTHER" id="PTHR10947:SF0">
    <property type="entry name" value="PHENYLALANINE--TRNA LIGASE BETA SUBUNIT"/>
    <property type="match status" value="1"/>
</dbReference>
<dbReference type="InterPro" id="IPR009061">
    <property type="entry name" value="DNA-bd_dom_put_sf"/>
</dbReference>
<keyword evidence="6" id="KW-0067">ATP-binding</keyword>
<evidence type="ECO:0000313" key="11">
    <source>
        <dbReference type="EMBL" id="OGC68712.1"/>
    </source>
</evidence>
<dbReference type="SMART" id="SM00873">
    <property type="entry name" value="B3_4"/>
    <property type="match status" value="1"/>
</dbReference>